<dbReference type="RefSeq" id="WP_049470743.1">
    <property type="nucleotide sequence ID" value="NZ_AP024684.1"/>
</dbReference>
<evidence type="ECO:0000313" key="2">
    <source>
        <dbReference type="EMBL" id="OWR35133.1"/>
    </source>
</evidence>
<dbReference type="Proteomes" id="UP000825066">
    <property type="component" value="Chromosome"/>
</dbReference>
<dbReference type="Proteomes" id="UP000197904">
    <property type="component" value="Unassembled WGS sequence"/>
</dbReference>
<organism evidence="2 3">
    <name type="scientific">Stenotrophomonas pavanii</name>
    <dbReference type="NCBI Taxonomy" id="487698"/>
    <lineage>
        <taxon>Bacteria</taxon>
        <taxon>Pseudomonadati</taxon>
        <taxon>Pseudomonadota</taxon>
        <taxon>Gammaproteobacteria</taxon>
        <taxon>Lysobacterales</taxon>
        <taxon>Lysobacteraceae</taxon>
        <taxon>Stenotrophomonas</taxon>
    </lineage>
</organism>
<reference evidence="2 3" key="1">
    <citation type="submission" date="2017-06" db="EMBL/GenBank/DDBJ databases">
        <authorList>
            <person name="Kim H.J."/>
            <person name="Triplett B.A."/>
        </authorList>
    </citation>
    <scope>NUCLEOTIDE SEQUENCE [LARGE SCALE GENOMIC DNA]</scope>
    <source>
        <strain evidence="2 3">S18795</strain>
    </source>
</reference>
<evidence type="ECO:0000313" key="3">
    <source>
        <dbReference type="Proteomes" id="UP000197904"/>
    </source>
</evidence>
<sequence>MQRLNSRVGLNSGSHATDWPELGERSMLCLIAATSPHQLPSFTAALDAAISQWMSKAKEESFGGMEQELARLHALKSITSALGSAGVALACDALSECLRSGTEAWAVRRRACALAMSAQRLLRRATTHFRIEGG</sequence>
<protein>
    <recommendedName>
        <fullName evidence="5">HPt domain-containing protein</fullName>
    </recommendedName>
</protein>
<dbReference type="EMBL" id="AP024684">
    <property type="protein sequence ID" value="BCX45860.1"/>
    <property type="molecule type" value="Genomic_DNA"/>
</dbReference>
<dbReference type="AlphaFoldDB" id="A0A246L321"/>
<keyword evidence="4" id="KW-1185">Reference proteome</keyword>
<gene>
    <name evidence="2" type="ORF">CEE55_02765</name>
    <name evidence="1" type="ORF">STNY_R40850</name>
</gene>
<name>A0A246L321_9GAMM</name>
<accession>A0A246L321</accession>
<evidence type="ECO:0000313" key="4">
    <source>
        <dbReference type="Proteomes" id="UP000825066"/>
    </source>
</evidence>
<evidence type="ECO:0008006" key="5">
    <source>
        <dbReference type="Google" id="ProtNLM"/>
    </source>
</evidence>
<evidence type="ECO:0000313" key="1">
    <source>
        <dbReference type="EMBL" id="BCX45860.1"/>
    </source>
</evidence>
<dbReference type="EMBL" id="NIXP01000012">
    <property type="protein sequence ID" value="OWR35133.1"/>
    <property type="molecule type" value="Genomic_DNA"/>
</dbReference>
<proteinExistence type="predicted"/>
<reference evidence="1 4" key="2">
    <citation type="submission" date="2021-05" db="EMBL/GenBank/DDBJ databases">
        <title>Complete Genome Sequence of Stenotrophomonas pavanii strain Y.</title>
        <authorList>
            <person name="Dohra H."/>
            <person name="Mohad Din A.R.J."/>
            <person name="Suzuki K."/>
            <person name="Fatma A."/>
            <person name="Honjyo M."/>
            <person name="Nishimura T."/>
            <person name="Moriuch R."/>
            <person name="Masuda K."/>
            <person name="Minoura A."/>
            <person name="Tashiro Y."/>
            <person name="Futamata H."/>
        </authorList>
    </citation>
    <scope>NUCLEOTIDE SEQUENCE [LARGE SCALE GENOMIC DNA]</scope>
    <source>
        <strain evidence="1">Berkeley</strain>
        <strain evidence="4">Y</strain>
    </source>
</reference>